<reference evidence="3" key="1">
    <citation type="submission" date="2022-07" db="EMBL/GenBank/DDBJ databases">
        <title>Phylogenomic reconstructions and comparative analyses of Kickxellomycotina fungi.</title>
        <authorList>
            <person name="Reynolds N.K."/>
            <person name="Stajich J.E."/>
            <person name="Barry K."/>
            <person name="Grigoriev I.V."/>
            <person name="Crous P."/>
            <person name="Smith M.E."/>
        </authorList>
    </citation>
    <scope>NUCLEOTIDE SEQUENCE</scope>
    <source>
        <strain evidence="3">NBRC 100468</strain>
    </source>
</reference>
<dbReference type="SUPFAM" id="SSF47954">
    <property type="entry name" value="Cyclin-like"/>
    <property type="match status" value="1"/>
</dbReference>
<organism evidence="3 4">
    <name type="scientific">Mycoemilia scoparia</name>
    <dbReference type="NCBI Taxonomy" id="417184"/>
    <lineage>
        <taxon>Eukaryota</taxon>
        <taxon>Fungi</taxon>
        <taxon>Fungi incertae sedis</taxon>
        <taxon>Zoopagomycota</taxon>
        <taxon>Kickxellomycotina</taxon>
        <taxon>Kickxellomycetes</taxon>
        <taxon>Kickxellales</taxon>
        <taxon>Kickxellaceae</taxon>
        <taxon>Mycoemilia</taxon>
    </lineage>
</organism>
<dbReference type="Pfam" id="PF00134">
    <property type="entry name" value="Cyclin_N"/>
    <property type="match status" value="1"/>
</dbReference>
<dbReference type="PANTHER" id="PTHR15615:SF108">
    <property type="entry name" value="PROTEIN CNPPD1"/>
    <property type="match status" value="1"/>
</dbReference>
<dbReference type="Proteomes" id="UP001150538">
    <property type="component" value="Unassembled WGS sequence"/>
</dbReference>
<sequence>MPQPQFYSHETLVPIPKRAEHVSKPRSTTARNAMNHPLGSQRQSHSIQSSNQYQSRKSLGYLPQHHSHYQQQQILPPIIVPIQMPVPLPSHQHSAISRPAYNMPAPIHHPHSQHATMPHCAPIRGATQVQRLAQQTIFEVPQSLVDSIISSFKSRLEPLQEMQYKHMKNPHTASPNHTDPSLAYPDLATFVSRFLADNRIPVMVLAHTLIYLDRFSKRLTKRSTACQSAPHLTFLAAILVATKYCDDLCMMTSRDISRQFNGLFSIQDVSRIERSFMSIIKYKLYVEPKELDPILRKHHIDKKKLLAATHVAPP</sequence>
<comment type="caution">
    <text evidence="3">The sequence shown here is derived from an EMBL/GenBank/DDBJ whole genome shotgun (WGS) entry which is preliminary data.</text>
</comment>
<dbReference type="GO" id="GO:0016538">
    <property type="term" value="F:cyclin-dependent protein serine/threonine kinase regulator activity"/>
    <property type="evidence" value="ECO:0007669"/>
    <property type="project" value="TreeGrafter"/>
</dbReference>
<protein>
    <submittedName>
        <fullName evidence="3">PHO85 cyclin-1</fullName>
    </submittedName>
</protein>
<dbReference type="EMBL" id="JANBPU010000018">
    <property type="protein sequence ID" value="KAJ1920068.1"/>
    <property type="molecule type" value="Genomic_DNA"/>
</dbReference>
<dbReference type="CDD" id="cd20557">
    <property type="entry name" value="CYCLIN_ScPCL1-like"/>
    <property type="match status" value="1"/>
</dbReference>
<feature type="compositionally biased region" description="Polar residues" evidence="1">
    <location>
        <begin position="25"/>
        <end position="54"/>
    </location>
</feature>
<evidence type="ECO:0000256" key="1">
    <source>
        <dbReference type="SAM" id="MobiDB-lite"/>
    </source>
</evidence>
<dbReference type="Gene3D" id="1.10.472.10">
    <property type="entry name" value="Cyclin-like"/>
    <property type="match status" value="1"/>
</dbReference>
<feature type="domain" description="Cyclin N-terminal" evidence="2">
    <location>
        <begin position="160"/>
        <end position="284"/>
    </location>
</feature>
<dbReference type="InterPro" id="IPR036915">
    <property type="entry name" value="Cyclin-like_sf"/>
</dbReference>
<dbReference type="GO" id="GO:0005634">
    <property type="term" value="C:nucleus"/>
    <property type="evidence" value="ECO:0007669"/>
    <property type="project" value="TreeGrafter"/>
</dbReference>
<gene>
    <name evidence="3" type="primary">PCL1_2</name>
    <name evidence="3" type="ORF">H4219_001597</name>
</gene>
<accession>A0A9W7ZZT4</accession>
<evidence type="ECO:0000259" key="2">
    <source>
        <dbReference type="Pfam" id="PF00134"/>
    </source>
</evidence>
<dbReference type="GO" id="GO:0019901">
    <property type="term" value="F:protein kinase binding"/>
    <property type="evidence" value="ECO:0007669"/>
    <property type="project" value="InterPro"/>
</dbReference>
<keyword evidence="4" id="KW-1185">Reference proteome</keyword>
<dbReference type="AlphaFoldDB" id="A0A9W7ZZT4"/>
<evidence type="ECO:0000313" key="4">
    <source>
        <dbReference type="Proteomes" id="UP001150538"/>
    </source>
</evidence>
<name>A0A9W7ZZT4_9FUNG</name>
<proteinExistence type="predicted"/>
<dbReference type="InterPro" id="IPR013922">
    <property type="entry name" value="Cyclin_PHO80-like"/>
</dbReference>
<evidence type="ECO:0000313" key="3">
    <source>
        <dbReference type="EMBL" id="KAJ1920068.1"/>
    </source>
</evidence>
<dbReference type="OrthoDB" id="10250320at2759"/>
<dbReference type="InterPro" id="IPR006671">
    <property type="entry name" value="Cyclin_N"/>
</dbReference>
<dbReference type="PANTHER" id="PTHR15615">
    <property type="match status" value="1"/>
</dbReference>
<feature type="region of interest" description="Disordered" evidence="1">
    <location>
        <begin position="1"/>
        <end position="54"/>
    </location>
</feature>
<dbReference type="GO" id="GO:0000307">
    <property type="term" value="C:cyclin-dependent protein kinase holoenzyme complex"/>
    <property type="evidence" value="ECO:0007669"/>
    <property type="project" value="TreeGrafter"/>
</dbReference>